<gene>
    <name evidence="4" type="ORF">HMPREF1536_01276</name>
</gene>
<organism evidence="4 5">
    <name type="scientific">Parabacteroides gordonii MS-1 = DSM 23371</name>
    <dbReference type="NCBI Taxonomy" id="1203610"/>
    <lineage>
        <taxon>Bacteria</taxon>
        <taxon>Pseudomonadati</taxon>
        <taxon>Bacteroidota</taxon>
        <taxon>Bacteroidia</taxon>
        <taxon>Bacteroidales</taxon>
        <taxon>Tannerellaceae</taxon>
        <taxon>Parabacteroides</taxon>
    </lineage>
</organism>
<dbReference type="STRING" id="1203610.HMPREF1536_01276"/>
<evidence type="ECO:0000256" key="2">
    <source>
        <dbReference type="SAM" id="SignalP"/>
    </source>
</evidence>
<keyword evidence="1" id="KW-0812">Transmembrane</keyword>
<evidence type="ECO:0000313" key="4">
    <source>
        <dbReference type="EMBL" id="KKB58400.1"/>
    </source>
</evidence>
<keyword evidence="2" id="KW-0732">Signal</keyword>
<feature type="transmembrane region" description="Helical" evidence="1">
    <location>
        <begin position="92"/>
        <end position="111"/>
    </location>
</feature>
<feature type="chain" id="PRO_5002490214" description="DUF5683 domain-containing protein" evidence="2">
    <location>
        <begin position="25"/>
        <end position="240"/>
    </location>
</feature>
<dbReference type="PATRIC" id="fig|1203610.3.peg.1305"/>
<evidence type="ECO:0000313" key="5">
    <source>
        <dbReference type="Proteomes" id="UP000033035"/>
    </source>
</evidence>
<dbReference type="Pfam" id="PF18935">
    <property type="entry name" value="DUF5683"/>
    <property type="match status" value="1"/>
</dbReference>
<protein>
    <recommendedName>
        <fullName evidence="3">DUF5683 domain-containing protein</fullName>
    </recommendedName>
</protein>
<proteinExistence type="predicted"/>
<dbReference type="InterPro" id="IPR043738">
    <property type="entry name" value="DUF5683"/>
</dbReference>
<feature type="transmembrane region" description="Helical" evidence="1">
    <location>
        <begin position="182"/>
        <end position="200"/>
    </location>
</feature>
<reference evidence="4 5" key="1">
    <citation type="submission" date="2013-04" db="EMBL/GenBank/DDBJ databases">
        <title>The Genome Sequence of Parabacteroides gordonii DSM 23371.</title>
        <authorList>
            <consortium name="The Broad Institute Genomics Platform"/>
            <person name="Earl A."/>
            <person name="Ward D."/>
            <person name="Feldgarden M."/>
            <person name="Gevers D."/>
            <person name="Martens E."/>
            <person name="Sakamoto M."/>
            <person name="Benno Y."/>
            <person name="Suzuki N."/>
            <person name="Matsunaga N."/>
            <person name="Koshihara K."/>
            <person name="Seki M."/>
            <person name="Komiya H."/>
            <person name="Walker B."/>
            <person name="Young S."/>
            <person name="Zeng Q."/>
            <person name="Gargeya S."/>
            <person name="Fitzgerald M."/>
            <person name="Haas B."/>
            <person name="Abouelleil A."/>
            <person name="Allen A.W."/>
            <person name="Alvarado L."/>
            <person name="Arachchi H.M."/>
            <person name="Berlin A.M."/>
            <person name="Chapman S.B."/>
            <person name="Gainer-Dewar J."/>
            <person name="Goldberg J."/>
            <person name="Griggs A."/>
            <person name="Gujja S."/>
            <person name="Hansen M."/>
            <person name="Howarth C."/>
            <person name="Imamovic A."/>
            <person name="Ireland A."/>
            <person name="Larimer J."/>
            <person name="McCowan C."/>
            <person name="Murphy C."/>
            <person name="Pearson M."/>
            <person name="Poon T.W."/>
            <person name="Priest M."/>
            <person name="Roberts A."/>
            <person name="Saif S."/>
            <person name="Shea T."/>
            <person name="Sisk P."/>
            <person name="Sykes S."/>
            <person name="Wortman J."/>
            <person name="Nusbaum C."/>
            <person name="Birren B."/>
        </authorList>
    </citation>
    <scope>NUCLEOTIDE SEQUENCE [LARGE SCALE GENOMIC DNA]</scope>
    <source>
        <strain evidence="4 5">MS-1</strain>
    </source>
</reference>
<dbReference type="Proteomes" id="UP000033035">
    <property type="component" value="Unassembled WGS sequence"/>
</dbReference>
<dbReference type="HOGENOM" id="CLU_060256_1_0_10"/>
<dbReference type="AlphaFoldDB" id="A0A0F5JLD0"/>
<evidence type="ECO:0000259" key="3">
    <source>
        <dbReference type="Pfam" id="PF18935"/>
    </source>
</evidence>
<feature type="domain" description="DUF5683" evidence="3">
    <location>
        <begin position="69"/>
        <end position="240"/>
    </location>
</feature>
<dbReference type="EMBL" id="AQHW01000009">
    <property type="protein sequence ID" value="KKB58400.1"/>
    <property type="molecule type" value="Genomic_DNA"/>
</dbReference>
<sequence length="240" mass="27193">MRLKISRILCLLVILAGISLYTKAQGQAVILDADTVVVAPPDSTVQAVLQAADSVPQPKFKEIDMKPFKPNPTKAVLFSAILPGLGQIYNRAYWKLPIVYGGFMGCIYAVTWNNRNYKDYSTAYLDLMYDVDHNKDNPDAWSKSWVDIAKKNGREPSEFITNTRLQDNIKSRKDYFRRYRDLSIIITAGVYAICMIDAYVDAQLFDFDISPDLSMRIEPAVTPKTSFSERSYGLNCSIKF</sequence>
<keyword evidence="5" id="KW-1185">Reference proteome</keyword>
<accession>A0A0F5JLD0</accession>
<keyword evidence="1" id="KW-1133">Transmembrane helix</keyword>
<keyword evidence="1" id="KW-0472">Membrane</keyword>
<evidence type="ECO:0000256" key="1">
    <source>
        <dbReference type="SAM" id="Phobius"/>
    </source>
</evidence>
<comment type="caution">
    <text evidence="4">The sequence shown here is derived from an EMBL/GenBank/DDBJ whole genome shotgun (WGS) entry which is preliminary data.</text>
</comment>
<feature type="signal peptide" evidence="2">
    <location>
        <begin position="1"/>
        <end position="24"/>
    </location>
</feature>
<name>A0A0F5JLD0_9BACT</name>
<dbReference type="RefSeq" id="WP_028727259.1">
    <property type="nucleotide sequence ID" value="NZ_AUAE01000012.1"/>
</dbReference>